<proteinExistence type="inferred from homology"/>
<evidence type="ECO:0000256" key="6">
    <source>
        <dbReference type="ARBA" id="ARBA00022801"/>
    </source>
</evidence>
<feature type="binding site" evidence="10">
    <location>
        <position position="251"/>
    </location>
    <ligand>
        <name>Zn(2+)</name>
        <dbReference type="ChEBI" id="CHEBI:29105"/>
    </ligand>
</feature>
<protein>
    <recommendedName>
        <fullName evidence="10">Small ribosomal subunit biogenesis GTPase RsgA</fullName>
        <ecNumber evidence="10">3.6.1.-</ecNumber>
    </recommendedName>
</protein>
<comment type="function">
    <text evidence="10">One of several proteins that assist in the late maturation steps of the functional core of the 30S ribosomal subunit. Helps release RbfA from mature subunits. May play a role in the assembly of ribosomal proteins into the subunit. Circularly permuted GTPase that catalyzes slow GTP hydrolysis, GTPase activity is stimulated by the 30S ribosomal subunit.</text>
</comment>
<keyword evidence="1 10" id="KW-0963">Cytoplasm</keyword>
<dbReference type="PROSITE" id="PS50936">
    <property type="entry name" value="ENGC_GTPASE"/>
    <property type="match status" value="1"/>
</dbReference>
<feature type="domain" description="CP-type G" evidence="12">
    <location>
        <begin position="63"/>
        <end position="228"/>
    </location>
</feature>
<keyword evidence="6 10" id="KW-0378">Hydrolase</keyword>
<dbReference type="InterPro" id="IPR010914">
    <property type="entry name" value="RsgA_GTPase_dom"/>
</dbReference>
<evidence type="ECO:0000256" key="1">
    <source>
        <dbReference type="ARBA" id="ARBA00022490"/>
    </source>
</evidence>
<evidence type="ECO:0000256" key="2">
    <source>
        <dbReference type="ARBA" id="ARBA00022517"/>
    </source>
</evidence>
<dbReference type="InterPro" id="IPR030378">
    <property type="entry name" value="G_CP_dom"/>
</dbReference>
<keyword evidence="7 10" id="KW-0862">Zinc</keyword>
<dbReference type="CDD" id="cd04466">
    <property type="entry name" value="S1_YloQ_GTPase"/>
    <property type="match status" value="1"/>
</dbReference>
<dbReference type="GO" id="GO:0019843">
    <property type="term" value="F:rRNA binding"/>
    <property type="evidence" value="ECO:0007669"/>
    <property type="project" value="UniProtKB-KW"/>
</dbReference>
<evidence type="ECO:0000256" key="4">
    <source>
        <dbReference type="ARBA" id="ARBA00022730"/>
    </source>
</evidence>
<keyword evidence="3 10" id="KW-0479">Metal-binding</keyword>
<dbReference type="GO" id="GO:0005737">
    <property type="term" value="C:cytoplasm"/>
    <property type="evidence" value="ECO:0007669"/>
    <property type="project" value="UniProtKB-SubCell"/>
</dbReference>
<dbReference type="SUPFAM" id="SSF52540">
    <property type="entry name" value="P-loop containing nucleoside triphosphate hydrolases"/>
    <property type="match status" value="1"/>
</dbReference>
<keyword evidence="2 10" id="KW-0690">Ribosome biogenesis</keyword>
<feature type="binding site" evidence="10">
    <location>
        <begin position="112"/>
        <end position="115"/>
    </location>
    <ligand>
        <name>GTP</name>
        <dbReference type="ChEBI" id="CHEBI:37565"/>
    </ligand>
</feature>
<dbReference type="Gene3D" id="3.40.50.300">
    <property type="entry name" value="P-loop containing nucleotide triphosphate hydrolases"/>
    <property type="match status" value="1"/>
</dbReference>
<evidence type="ECO:0000256" key="3">
    <source>
        <dbReference type="ARBA" id="ARBA00022723"/>
    </source>
</evidence>
<gene>
    <name evidence="10 13" type="primary">rsgA</name>
    <name evidence="13" type="ORF">GX523_02365</name>
</gene>
<evidence type="ECO:0000256" key="8">
    <source>
        <dbReference type="ARBA" id="ARBA00022884"/>
    </source>
</evidence>
<dbReference type="InterPro" id="IPR004881">
    <property type="entry name" value="Ribosome_biogen_GTPase_RsgA"/>
</dbReference>
<feature type="binding site" evidence="10">
    <location>
        <position position="256"/>
    </location>
    <ligand>
        <name>Zn(2+)</name>
        <dbReference type="ChEBI" id="CHEBI:29105"/>
    </ligand>
</feature>
<comment type="caution">
    <text evidence="13">The sequence shown here is derived from an EMBL/GenBank/DDBJ whole genome shotgun (WGS) entry which is preliminary data.</text>
</comment>
<dbReference type="AlphaFoldDB" id="A0A7C7D3W0"/>
<dbReference type="GO" id="GO:0005525">
    <property type="term" value="F:GTP binding"/>
    <property type="evidence" value="ECO:0007669"/>
    <property type="project" value="UniProtKB-UniRule"/>
</dbReference>
<dbReference type="CDD" id="cd01854">
    <property type="entry name" value="YjeQ_EngC"/>
    <property type="match status" value="1"/>
</dbReference>
<dbReference type="GO" id="GO:0046872">
    <property type="term" value="F:metal ion binding"/>
    <property type="evidence" value="ECO:0007669"/>
    <property type="project" value="UniProtKB-KW"/>
</dbReference>
<dbReference type="EC" id="3.6.1.-" evidence="10"/>
<comment type="subcellular location">
    <subcellularLocation>
        <location evidence="10">Cytoplasm</location>
    </subcellularLocation>
</comment>
<keyword evidence="8 10" id="KW-0694">RNA-binding</keyword>
<feature type="binding site" evidence="10">
    <location>
        <position position="264"/>
    </location>
    <ligand>
        <name>Zn(2+)</name>
        <dbReference type="ChEBI" id="CHEBI:29105"/>
    </ligand>
</feature>
<keyword evidence="4 10" id="KW-0699">rRNA-binding</keyword>
<evidence type="ECO:0000256" key="5">
    <source>
        <dbReference type="ARBA" id="ARBA00022741"/>
    </source>
</evidence>
<feature type="binding site" evidence="10">
    <location>
        <begin position="171"/>
        <end position="179"/>
    </location>
    <ligand>
        <name>GTP</name>
        <dbReference type="ChEBI" id="CHEBI:37565"/>
    </ligand>
</feature>
<evidence type="ECO:0000256" key="7">
    <source>
        <dbReference type="ARBA" id="ARBA00022833"/>
    </source>
</evidence>
<keyword evidence="5 10" id="KW-0547">Nucleotide-binding</keyword>
<dbReference type="InterPro" id="IPR012340">
    <property type="entry name" value="NA-bd_OB-fold"/>
</dbReference>
<sequence length="297" mass="33072">MISGILLKGYSGFYYVFAEGRVWECSLRGRFRIRNQEFLPGDRVKILPGTGNKGTIEEVETRRNSLVRPTIANVDQAFLVFACVSPTPDLNLLDRLIVQVTASQIKPIIILNKIDLGSLEEKNAAGNTFPADGLDFYRELGYELVKVSTKTGEGLTELQEHINGKVNVLAGPSGVGKSSLVNALSPGLELKTGDVSRKLKRGRHTTRHVELMVCGEGLLADTPGFSSLYLPHMKREELTDYFGEFQDAGECRFADCQHHKEPNCAVKAAMEAGEIQQSRYEHYCQFLEEVIAAERRY</sequence>
<feature type="binding site" evidence="10">
    <location>
        <position position="258"/>
    </location>
    <ligand>
        <name>Zn(2+)</name>
        <dbReference type="ChEBI" id="CHEBI:29105"/>
    </ligand>
</feature>
<dbReference type="HAMAP" id="MF_01820">
    <property type="entry name" value="GTPase_RsgA"/>
    <property type="match status" value="1"/>
</dbReference>
<comment type="similarity">
    <text evidence="10">Belongs to the TRAFAC class YlqF/YawG GTPase family. RsgA subfamily.</text>
</comment>
<comment type="cofactor">
    <cofactor evidence="10">
        <name>Zn(2+)</name>
        <dbReference type="ChEBI" id="CHEBI:29105"/>
    </cofactor>
    <text evidence="10">Binds 1 zinc ion per subunit.</text>
</comment>
<dbReference type="Gene3D" id="2.40.50.140">
    <property type="entry name" value="Nucleic acid-binding proteins"/>
    <property type="match status" value="1"/>
</dbReference>
<dbReference type="Pfam" id="PF03193">
    <property type="entry name" value="RsgA_GTPase"/>
    <property type="match status" value="1"/>
</dbReference>
<dbReference type="InterPro" id="IPR031944">
    <property type="entry name" value="RsgA_N"/>
</dbReference>
<name>A0A7C7D3W0_9FIRM</name>
<dbReference type="EMBL" id="DUTF01000052">
    <property type="protein sequence ID" value="HHY25595.1"/>
    <property type="molecule type" value="Genomic_DNA"/>
</dbReference>
<dbReference type="Proteomes" id="UP000553059">
    <property type="component" value="Unassembled WGS sequence"/>
</dbReference>
<dbReference type="InterPro" id="IPR027417">
    <property type="entry name" value="P-loop_NTPase"/>
</dbReference>
<organism evidence="13 14">
    <name type="scientific">Desulfitobacterium dehalogenans</name>
    <dbReference type="NCBI Taxonomy" id="36854"/>
    <lineage>
        <taxon>Bacteria</taxon>
        <taxon>Bacillati</taxon>
        <taxon>Bacillota</taxon>
        <taxon>Clostridia</taxon>
        <taxon>Eubacteriales</taxon>
        <taxon>Desulfitobacteriaceae</taxon>
        <taxon>Desulfitobacterium</taxon>
    </lineage>
</organism>
<evidence type="ECO:0000259" key="11">
    <source>
        <dbReference type="PROSITE" id="PS50936"/>
    </source>
</evidence>
<keyword evidence="9 10" id="KW-0342">GTP-binding</keyword>
<evidence type="ECO:0000256" key="10">
    <source>
        <dbReference type="HAMAP-Rule" id="MF_01820"/>
    </source>
</evidence>
<dbReference type="PANTHER" id="PTHR32120:SF11">
    <property type="entry name" value="SMALL RIBOSOMAL SUBUNIT BIOGENESIS GTPASE RSGA 1, MITOCHONDRIAL-RELATED"/>
    <property type="match status" value="1"/>
</dbReference>
<dbReference type="SUPFAM" id="SSF50249">
    <property type="entry name" value="Nucleic acid-binding proteins"/>
    <property type="match status" value="1"/>
</dbReference>
<dbReference type="PROSITE" id="PS51721">
    <property type="entry name" value="G_CP"/>
    <property type="match status" value="1"/>
</dbReference>
<dbReference type="GO" id="GO:0003924">
    <property type="term" value="F:GTPase activity"/>
    <property type="evidence" value="ECO:0007669"/>
    <property type="project" value="UniProtKB-UniRule"/>
</dbReference>
<dbReference type="PANTHER" id="PTHR32120">
    <property type="entry name" value="SMALL RIBOSOMAL SUBUNIT BIOGENESIS GTPASE RSGA"/>
    <property type="match status" value="1"/>
</dbReference>
<accession>A0A7C7D3W0</accession>
<evidence type="ECO:0000259" key="12">
    <source>
        <dbReference type="PROSITE" id="PS51721"/>
    </source>
</evidence>
<dbReference type="NCBIfam" id="TIGR00157">
    <property type="entry name" value="ribosome small subunit-dependent GTPase A"/>
    <property type="match status" value="1"/>
</dbReference>
<reference evidence="13 14" key="1">
    <citation type="journal article" date="2020" name="Biotechnol. Biofuels">
        <title>New insights from the biogas microbiome by comprehensive genome-resolved metagenomics of nearly 1600 species originating from multiple anaerobic digesters.</title>
        <authorList>
            <person name="Campanaro S."/>
            <person name="Treu L."/>
            <person name="Rodriguez-R L.M."/>
            <person name="Kovalovszki A."/>
            <person name="Ziels R.M."/>
            <person name="Maus I."/>
            <person name="Zhu X."/>
            <person name="Kougias P.G."/>
            <person name="Basile A."/>
            <person name="Luo G."/>
            <person name="Schluter A."/>
            <person name="Konstantinidis K.T."/>
            <person name="Angelidaki I."/>
        </authorList>
    </citation>
    <scope>NUCLEOTIDE SEQUENCE [LARGE SCALE GENOMIC DNA]</scope>
    <source>
        <strain evidence="13">AS05jafATM_4</strain>
    </source>
</reference>
<evidence type="ECO:0000256" key="9">
    <source>
        <dbReference type="ARBA" id="ARBA00023134"/>
    </source>
</evidence>
<dbReference type="Pfam" id="PF16745">
    <property type="entry name" value="RsgA_N"/>
    <property type="match status" value="1"/>
</dbReference>
<comment type="subunit">
    <text evidence="10">Monomer. Associates with 30S ribosomal subunit, binds 16S rRNA.</text>
</comment>
<evidence type="ECO:0000313" key="13">
    <source>
        <dbReference type="EMBL" id="HHY25595.1"/>
    </source>
</evidence>
<evidence type="ECO:0000313" key="14">
    <source>
        <dbReference type="Proteomes" id="UP000553059"/>
    </source>
</evidence>
<feature type="domain" description="EngC GTPase" evidence="11">
    <location>
        <begin position="72"/>
        <end position="226"/>
    </location>
</feature>
<dbReference type="Gene3D" id="1.10.40.50">
    <property type="entry name" value="Probable gtpase engc, domain 3"/>
    <property type="match status" value="1"/>
</dbReference>
<dbReference type="GO" id="GO:0042274">
    <property type="term" value="P:ribosomal small subunit biogenesis"/>
    <property type="evidence" value="ECO:0007669"/>
    <property type="project" value="UniProtKB-UniRule"/>
</dbReference>